<reference evidence="2 3" key="1">
    <citation type="submission" date="2018-07" db="EMBL/GenBank/DDBJ databases">
        <title>Genome analysis of Runella aurantiaca.</title>
        <authorList>
            <person name="Yang X."/>
        </authorList>
    </citation>
    <scope>NUCLEOTIDE SEQUENCE [LARGE SCALE GENOMIC DNA]</scope>
    <source>
        <strain evidence="2 3">YX9</strain>
    </source>
</reference>
<dbReference type="RefSeq" id="WP_114464521.1">
    <property type="nucleotide sequence ID" value="NZ_QPIW01000045.1"/>
</dbReference>
<dbReference type="EMBL" id="QPIW01000045">
    <property type="protein sequence ID" value="RDB02389.1"/>
    <property type="molecule type" value="Genomic_DNA"/>
</dbReference>
<comment type="caution">
    <text evidence="2">The sequence shown here is derived from an EMBL/GenBank/DDBJ whole genome shotgun (WGS) entry which is preliminary data.</text>
</comment>
<dbReference type="Proteomes" id="UP000253141">
    <property type="component" value="Unassembled WGS sequence"/>
</dbReference>
<evidence type="ECO:0000313" key="2">
    <source>
        <dbReference type="EMBL" id="RDB02389.1"/>
    </source>
</evidence>
<evidence type="ECO:0000313" key="3">
    <source>
        <dbReference type="Proteomes" id="UP000253141"/>
    </source>
</evidence>
<sequence length="317" mass="34186">MQNTTTSDQQMTDVFQAAQQKLSAPTTSLNTKLSSRQKAFISTATVLLGGGAAFAAVRLGVFGETTTNEPIPPKEPESTSSSQPVKHHNISPVQNGSIKPGPNIDIAGGINENMTFEQAYAAAREEVGPGGIFSWHGEVYNTYTVEEWQGLSLAQRQDFLSDVDFKPTGISREKPPISDQEPLGPEPIYVETIINGRPALGIDDDRDGVADAIVIMDIDTNSMIAIVDNEGDDRLDTVIQIDIATNEIIKQESLDTPALTAMSSLEPSNQQSDSIVTANAYAASTEEETDEISNEDESNNEATDEGYINDAEMPEME</sequence>
<evidence type="ECO:0000256" key="1">
    <source>
        <dbReference type="SAM" id="MobiDB-lite"/>
    </source>
</evidence>
<gene>
    <name evidence="2" type="ORF">DVG78_29065</name>
</gene>
<feature type="region of interest" description="Disordered" evidence="1">
    <location>
        <begin position="263"/>
        <end position="317"/>
    </location>
</feature>
<feature type="compositionally biased region" description="Polar residues" evidence="1">
    <location>
        <begin position="263"/>
        <end position="277"/>
    </location>
</feature>
<feature type="region of interest" description="Disordered" evidence="1">
    <location>
        <begin position="65"/>
        <end position="106"/>
    </location>
</feature>
<protein>
    <submittedName>
        <fullName evidence="2">Uncharacterized protein</fullName>
    </submittedName>
</protein>
<dbReference type="OrthoDB" id="919615at2"/>
<proteinExistence type="predicted"/>
<organism evidence="2 3">
    <name type="scientific">Runella aurantiaca</name>
    <dbReference type="NCBI Taxonomy" id="2282308"/>
    <lineage>
        <taxon>Bacteria</taxon>
        <taxon>Pseudomonadati</taxon>
        <taxon>Bacteroidota</taxon>
        <taxon>Cytophagia</taxon>
        <taxon>Cytophagales</taxon>
        <taxon>Spirosomataceae</taxon>
        <taxon>Runella</taxon>
    </lineage>
</organism>
<feature type="compositionally biased region" description="Acidic residues" evidence="1">
    <location>
        <begin position="285"/>
        <end position="304"/>
    </location>
</feature>
<accession>A0A369HXZ1</accession>
<dbReference type="AlphaFoldDB" id="A0A369HXZ1"/>
<keyword evidence="3" id="KW-1185">Reference proteome</keyword>
<name>A0A369HXZ1_9BACT</name>